<sequence>MNGEYTLISIKDIRQKSSLKNFDCENQALNEFLSKYALKNDQLGIGKTFVALSPQEKIVGYFTLATAQVAYREIPDNYRVKLPKYPIPALRIARLAVDKEHKGKGIGKWLLAQAFIKIIHVADVTGIYFIIVDAKETSKSFYEHYGFIKFNDEDLTYFILVDTVRKAM</sequence>
<evidence type="ECO:0000256" key="4">
    <source>
        <dbReference type="ARBA" id="ARBA00023315"/>
    </source>
</evidence>
<evidence type="ECO:0000256" key="5">
    <source>
        <dbReference type="ARBA" id="ARBA00049880"/>
    </source>
</evidence>
<dbReference type="PROSITE" id="PS51186">
    <property type="entry name" value="GNAT"/>
    <property type="match status" value="1"/>
</dbReference>
<dbReference type="AlphaFoldDB" id="A0A9E2P006"/>
<keyword evidence="4 7" id="KW-0012">Acyltransferase</keyword>
<dbReference type="InterPro" id="IPR016181">
    <property type="entry name" value="Acyl_CoA_acyltransferase"/>
</dbReference>
<reference evidence="7" key="2">
    <citation type="submission" date="2021-04" db="EMBL/GenBank/DDBJ databases">
        <authorList>
            <person name="Gilroy R."/>
        </authorList>
    </citation>
    <scope>NUCLEOTIDE SEQUENCE</scope>
    <source>
        <strain evidence="7">Gambia15-2214</strain>
    </source>
</reference>
<feature type="domain" description="N-acetyltransferase" evidence="6">
    <location>
        <begin position="8"/>
        <end position="168"/>
    </location>
</feature>
<evidence type="ECO:0000313" key="8">
    <source>
        <dbReference type="Proteomes" id="UP000823914"/>
    </source>
</evidence>
<dbReference type="Pfam" id="PF13673">
    <property type="entry name" value="Acetyltransf_10"/>
    <property type="match status" value="1"/>
</dbReference>
<comment type="caution">
    <text evidence="7">The sequence shown here is derived from an EMBL/GenBank/DDBJ whole genome shotgun (WGS) entry which is preliminary data.</text>
</comment>
<evidence type="ECO:0000313" key="7">
    <source>
        <dbReference type="EMBL" id="MBU3850850.1"/>
    </source>
</evidence>
<dbReference type="Proteomes" id="UP000823914">
    <property type="component" value="Unassembled WGS sequence"/>
</dbReference>
<dbReference type="InterPro" id="IPR000182">
    <property type="entry name" value="GNAT_dom"/>
</dbReference>
<keyword evidence="2" id="KW-1277">Toxin-antitoxin system</keyword>
<keyword evidence="3 7" id="KW-0808">Transferase</keyword>
<dbReference type="GO" id="GO:0016747">
    <property type="term" value="F:acyltransferase activity, transferring groups other than amino-acyl groups"/>
    <property type="evidence" value="ECO:0007669"/>
    <property type="project" value="InterPro"/>
</dbReference>
<dbReference type="EMBL" id="JAHLFV010000225">
    <property type="protein sequence ID" value="MBU3850850.1"/>
    <property type="molecule type" value="Genomic_DNA"/>
</dbReference>
<organism evidence="7 8">
    <name type="scientific">Candidatus Treponema excrementipullorum</name>
    <dbReference type="NCBI Taxonomy" id="2838768"/>
    <lineage>
        <taxon>Bacteria</taxon>
        <taxon>Pseudomonadati</taxon>
        <taxon>Spirochaetota</taxon>
        <taxon>Spirochaetia</taxon>
        <taxon>Spirochaetales</taxon>
        <taxon>Treponemataceae</taxon>
        <taxon>Treponema</taxon>
    </lineage>
</organism>
<evidence type="ECO:0000256" key="1">
    <source>
        <dbReference type="ARBA" id="ARBA00022491"/>
    </source>
</evidence>
<evidence type="ECO:0000256" key="3">
    <source>
        <dbReference type="ARBA" id="ARBA00022679"/>
    </source>
</evidence>
<name>A0A9E2P006_9SPIR</name>
<comment type="catalytic activity">
    <reaction evidence="5">
        <text>glycyl-tRNA(Gly) + acetyl-CoA = N-acetylglycyl-tRNA(Gly) + CoA + H(+)</text>
        <dbReference type="Rhea" id="RHEA:81867"/>
        <dbReference type="Rhea" id="RHEA-COMP:9683"/>
        <dbReference type="Rhea" id="RHEA-COMP:19766"/>
        <dbReference type="ChEBI" id="CHEBI:15378"/>
        <dbReference type="ChEBI" id="CHEBI:57287"/>
        <dbReference type="ChEBI" id="CHEBI:57288"/>
        <dbReference type="ChEBI" id="CHEBI:78522"/>
        <dbReference type="ChEBI" id="CHEBI:232036"/>
    </reaction>
</comment>
<proteinExistence type="predicted"/>
<accession>A0A9E2P006</accession>
<evidence type="ECO:0000259" key="6">
    <source>
        <dbReference type="PROSITE" id="PS51186"/>
    </source>
</evidence>
<dbReference type="PANTHER" id="PTHR36449:SF1">
    <property type="entry name" value="ACETYLTRANSFERASE"/>
    <property type="match status" value="1"/>
</dbReference>
<reference evidence="7" key="1">
    <citation type="journal article" date="2021" name="PeerJ">
        <title>Extensive microbial diversity within the chicken gut microbiome revealed by metagenomics and culture.</title>
        <authorList>
            <person name="Gilroy R."/>
            <person name="Ravi A."/>
            <person name="Getino M."/>
            <person name="Pursley I."/>
            <person name="Horton D.L."/>
            <person name="Alikhan N.F."/>
            <person name="Baker D."/>
            <person name="Gharbi K."/>
            <person name="Hall N."/>
            <person name="Watson M."/>
            <person name="Adriaenssens E.M."/>
            <person name="Foster-Nyarko E."/>
            <person name="Jarju S."/>
            <person name="Secka A."/>
            <person name="Antonio M."/>
            <person name="Oren A."/>
            <person name="Chaudhuri R.R."/>
            <person name="La Ragione R."/>
            <person name="Hildebrand F."/>
            <person name="Pallen M.J."/>
        </authorList>
    </citation>
    <scope>NUCLEOTIDE SEQUENCE</scope>
    <source>
        <strain evidence="7">Gambia15-2214</strain>
    </source>
</reference>
<dbReference type="CDD" id="cd04301">
    <property type="entry name" value="NAT_SF"/>
    <property type="match status" value="1"/>
</dbReference>
<gene>
    <name evidence="7" type="ORF">IAA16_09815</name>
</gene>
<keyword evidence="1" id="KW-0678">Repressor</keyword>
<dbReference type="Gene3D" id="3.40.630.30">
    <property type="match status" value="1"/>
</dbReference>
<dbReference type="EC" id="2.3.1.-" evidence="7"/>
<dbReference type="PANTHER" id="PTHR36449">
    <property type="entry name" value="ACETYLTRANSFERASE-RELATED"/>
    <property type="match status" value="1"/>
</dbReference>
<dbReference type="SUPFAM" id="SSF55729">
    <property type="entry name" value="Acyl-CoA N-acyltransferases (Nat)"/>
    <property type="match status" value="1"/>
</dbReference>
<protein>
    <submittedName>
        <fullName evidence="7">GNAT family N-acetyltransferase</fullName>
        <ecNumber evidence="7">2.3.1.-</ecNumber>
    </submittedName>
</protein>
<evidence type="ECO:0000256" key="2">
    <source>
        <dbReference type="ARBA" id="ARBA00022649"/>
    </source>
</evidence>